<evidence type="ECO:0000313" key="3">
    <source>
        <dbReference type="Proteomes" id="UP001198163"/>
    </source>
</evidence>
<reference evidence="2" key="1">
    <citation type="submission" date="2021-08" db="EMBL/GenBank/DDBJ databases">
        <title>Comparative analyses of Brucepasteria parasyntrophica and Teretinema zuelzerae.</title>
        <authorList>
            <person name="Song Y."/>
            <person name="Brune A."/>
        </authorList>
    </citation>
    <scope>NUCLEOTIDE SEQUENCE</scope>
    <source>
        <strain evidence="2">DSM 1903</strain>
    </source>
</reference>
<gene>
    <name evidence="2" type="ORF">K7J14_01825</name>
</gene>
<keyword evidence="3" id="KW-1185">Reference proteome</keyword>
<dbReference type="Proteomes" id="UP001198163">
    <property type="component" value="Unassembled WGS sequence"/>
</dbReference>
<dbReference type="Gene3D" id="3.30.70.100">
    <property type="match status" value="1"/>
</dbReference>
<dbReference type="SMART" id="SM00886">
    <property type="entry name" value="Dabb"/>
    <property type="match status" value="1"/>
</dbReference>
<evidence type="ECO:0000313" key="2">
    <source>
        <dbReference type="EMBL" id="MCD1653436.1"/>
    </source>
</evidence>
<comment type="caution">
    <text evidence="2">The sequence shown here is derived from an EMBL/GenBank/DDBJ whole genome shotgun (WGS) entry which is preliminary data.</text>
</comment>
<dbReference type="PROSITE" id="PS51502">
    <property type="entry name" value="S_R_A_B_BARREL"/>
    <property type="match status" value="1"/>
</dbReference>
<dbReference type="EMBL" id="JAINWA010000001">
    <property type="protein sequence ID" value="MCD1653436.1"/>
    <property type="molecule type" value="Genomic_DNA"/>
</dbReference>
<feature type="domain" description="Stress-response A/B barrel" evidence="1">
    <location>
        <begin position="2"/>
        <end position="98"/>
    </location>
</feature>
<dbReference type="InterPro" id="IPR011008">
    <property type="entry name" value="Dimeric_a/b-barrel"/>
</dbReference>
<protein>
    <submittedName>
        <fullName evidence="2">Dabb family protein</fullName>
    </submittedName>
</protein>
<name>A0AAE3EGS9_9SPIR</name>
<accession>A0AAE3EGS9</accession>
<dbReference type="PANTHER" id="PTHR37832">
    <property type="entry name" value="BLL2683 PROTEIN"/>
    <property type="match status" value="1"/>
</dbReference>
<evidence type="ECO:0000259" key="1">
    <source>
        <dbReference type="PROSITE" id="PS51502"/>
    </source>
</evidence>
<proteinExistence type="predicted"/>
<dbReference type="AlphaFoldDB" id="A0AAE3EGS9"/>
<dbReference type="PANTHER" id="PTHR37832:SF1">
    <property type="entry name" value="STRESS-RESPONSE A_B BARREL DOMAIN-CONTAINING PROTEIN"/>
    <property type="match status" value="1"/>
</dbReference>
<sequence length="100" mass="11592">MLKHIVMWQFKDEAEGRTREENCLYVKAALEALPSVIPYIRNLEVHLNGYPSSMGADMVLITEFDSKEDLDLYAVHPEHMKVSEYVGKVRTSRMVCDWES</sequence>
<dbReference type="InterPro" id="IPR013097">
    <property type="entry name" value="Dabb"/>
</dbReference>
<organism evidence="2 3">
    <name type="scientific">Teretinema zuelzerae</name>
    <dbReference type="NCBI Taxonomy" id="156"/>
    <lineage>
        <taxon>Bacteria</taxon>
        <taxon>Pseudomonadati</taxon>
        <taxon>Spirochaetota</taxon>
        <taxon>Spirochaetia</taxon>
        <taxon>Spirochaetales</taxon>
        <taxon>Treponemataceae</taxon>
        <taxon>Teretinema</taxon>
    </lineage>
</organism>
<dbReference type="RefSeq" id="WP_230752418.1">
    <property type="nucleotide sequence ID" value="NZ_JAINWA010000001.1"/>
</dbReference>
<dbReference type="Pfam" id="PF07876">
    <property type="entry name" value="Dabb"/>
    <property type="match status" value="1"/>
</dbReference>
<dbReference type="SUPFAM" id="SSF54909">
    <property type="entry name" value="Dimeric alpha+beta barrel"/>
    <property type="match status" value="1"/>
</dbReference>